<feature type="transmembrane region" description="Helical" evidence="1">
    <location>
        <begin position="6"/>
        <end position="28"/>
    </location>
</feature>
<feature type="transmembrane region" description="Helical" evidence="1">
    <location>
        <begin position="69"/>
        <end position="87"/>
    </location>
</feature>
<feature type="transmembrane region" description="Helical" evidence="1">
    <location>
        <begin position="189"/>
        <end position="208"/>
    </location>
</feature>
<reference evidence="3" key="1">
    <citation type="submission" date="2016-05" db="EMBL/GenBank/DDBJ databases">
        <title>Comparative genomics of biotechnologically important yeasts.</title>
        <authorList>
            <consortium name="DOE Joint Genome Institute"/>
            <person name="Riley R."/>
            <person name="Haridas S."/>
            <person name="Wolfe K.H."/>
            <person name="Lopes M.R."/>
            <person name="Hittinger C.T."/>
            <person name="Goker M."/>
            <person name="Salamov A."/>
            <person name="Wisecaver J."/>
            <person name="Long T.M."/>
            <person name="Aerts A.L."/>
            <person name="Barry K."/>
            <person name="Choi C."/>
            <person name="Clum A."/>
            <person name="Coughlan A.Y."/>
            <person name="Deshpande S."/>
            <person name="Douglass A.P."/>
            <person name="Hanson S.J."/>
            <person name="Klenk H.-P."/>
            <person name="Labutti K."/>
            <person name="Lapidus A."/>
            <person name="Lindquist E."/>
            <person name="Lipzen A."/>
            <person name="Meier-Kolthoff J.P."/>
            <person name="Ohm R.A."/>
            <person name="Otillar R.P."/>
            <person name="Pangilinan J."/>
            <person name="Peng Y."/>
            <person name="Rokas A."/>
            <person name="Rosa C.A."/>
            <person name="Scheuner C."/>
            <person name="Sibirny A.A."/>
            <person name="Slot J.C."/>
            <person name="Stielow J.B."/>
            <person name="Sun H."/>
            <person name="Kurtzman C.P."/>
            <person name="Blackwell M."/>
            <person name="Grigoriev I.V."/>
            <person name="Jeffries T.W."/>
        </authorList>
    </citation>
    <scope>NUCLEOTIDE SEQUENCE [LARGE SCALE GENOMIC DNA]</scope>
    <source>
        <strain evidence="3">NRRL Y-12698</strain>
    </source>
</reference>
<dbReference type="InterPro" id="IPR040410">
    <property type="entry name" value="UPF0658_Golgi"/>
</dbReference>
<feature type="non-terminal residue" evidence="2">
    <location>
        <position position="1"/>
    </location>
</feature>
<organism evidence="2 3">
    <name type="scientific">Babjeviella inositovora NRRL Y-12698</name>
    <dbReference type="NCBI Taxonomy" id="984486"/>
    <lineage>
        <taxon>Eukaryota</taxon>
        <taxon>Fungi</taxon>
        <taxon>Dikarya</taxon>
        <taxon>Ascomycota</taxon>
        <taxon>Saccharomycotina</taxon>
        <taxon>Pichiomycetes</taxon>
        <taxon>Serinales incertae sedis</taxon>
        <taxon>Babjeviella</taxon>
    </lineage>
</organism>
<accession>A0A1E3QT70</accession>
<sequence length="295" mass="33616">SKLFVFASIVGAVAVLALESFVFSVFLTHVKDLDSVQYRAIPTYFALFLFAMIYQVVVSVLAVVSKNKLLILMVIAFYYAMLLYSGIQILEMRKSLFKTTTGLNRAKAACYATIGITAALAVCQTCLAYMVREDYNWYMNKRVTSHPKVQRMFMIWEIHRTLLIFDFFFLVAFGIQFSVIMLNKTSAEFIITIALTPVMVILLFFADFSASREWFAGALISMILYLCGLAYLLFKLIRLYTKYSPNGSYLSGKKSLTTFGVLTILFLIATMVVTGMLMRNFGKGLKEYVTYSWKW</sequence>
<dbReference type="GeneID" id="30149281"/>
<evidence type="ECO:0000256" key="1">
    <source>
        <dbReference type="SAM" id="Phobius"/>
    </source>
</evidence>
<dbReference type="Proteomes" id="UP000094336">
    <property type="component" value="Unassembled WGS sequence"/>
</dbReference>
<feature type="transmembrane region" description="Helical" evidence="1">
    <location>
        <begin position="214"/>
        <end position="234"/>
    </location>
</feature>
<dbReference type="AlphaFoldDB" id="A0A1E3QT70"/>
<gene>
    <name evidence="2" type="ORF">BABINDRAFT_28543</name>
</gene>
<proteinExistence type="predicted"/>
<dbReference type="GO" id="GO:0005794">
    <property type="term" value="C:Golgi apparatus"/>
    <property type="evidence" value="ECO:0007669"/>
    <property type="project" value="TreeGrafter"/>
</dbReference>
<feature type="transmembrane region" description="Helical" evidence="1">
    <location>
        <begin position="108"/>
        <end position="131"/>
    </location>
</feature>
<feature type="non-terminal residue" evidence="2">
    <location>
        <position position="295"/>
    </location>
</feature>
<keyword evidence="1" id="KW-0812">Transmembrane</keyword>
<dbReference type="PANTHER" id="PTHR34391:SF1">
    <property type="entry name" value="UPF0658 GOLGI APPARATUS MEMBRANE PROTEIN C1952.10C-RELATED"/>
    <property type="match status" value="1"/>
</dbReference>
<protein>
    <submittedName>
        <fullName evidence="2">Uncharacterized protein</fullName>
    </submittedName>
</protein>
<dbReference type="OrthoDB" id="2448307at2759"/>
<feature type="transmembrane region" description="Helical" evidence="1">
    <location>
        <begin position="40"/>
        <end position="63"/>
    </location>
</feature>
<evidence type="ECO:0000313" key="2">
    <source>
        <dbReference type="EMBL" id="ODQ80881.1"/>
    </source>
</evidence>
<feature type="transmembrane region" description="Helical" evidence="1">
    <location>
        <begin position="162"/>
        <end position="182"/>
    </location>
</feature>
<keyword evidence="3" id="KW-1185">Reference proteome</keyword>
<feature type="transmembrane region" description="Helical" evidence="1">
    <location>
        <begin position="255"/>
        <end position="278"/>
    </location>
</feature>
<dbReference type="PANTHER" id="PTHR34391">
    <property type="entry name" value="UPF0658 GOLGI APPARATUS MEMBRANE PROTEIN C1952.10C-RELATED"/>
    <property type="match status" value="1"/>
</dbReference>
<evidence type="ECO:0000313" key="3">
    <source>
        <dbReference type="Proteomes" id="UP000094336"/>
    </source>
</evidence>
<name>A0A1E3QT70_9ASCO</name>
<dbReference type="EMBL" id="KV454429">
    <property type="protein sequence ID" value="ODQ80881.1"/>
    <property type="molecule type" value="Genomic_DNA"/>
</dbReference>
<dbReference type="RefSeq" id="XP_018986209.1">
    <property type="nucleotide sequence ID" value="XM_019131428.1"/>
</dbReference>
<keyword evidence="1" id="KW-1133">Transmembrane helix</keyword>
<keyword evidence="1" id="KW-0472">Membrane</keyword>